<dbReference type="OrthoDB" id="9844163at2"/>
<dbReference type="RefSeq" id="WP_091073338.1">
    <property type="nucleotide sequence ID" value="NZ_LT629799.1"/>
</dbReference>
<keyword evidence="3" id="KW-1185">Reference proteome</keyword>
<dbReference type="AlphaFoldDB" id="A0A1H2LTC0"/>
<sequence>MVAPLLEVLLLRVLRRRADAEAASGAVPALPTRLVSAAHRVDTVGYVAERTSVLLQREGAPVEVLSAGSLVLPPLLPRTRASYAVLTHEPVDVRLRLGPFDTLDARTVHQVELLLGVALVDAPSALHDLVDTDARLRDAAGDGGPPRPGAPGGPDTLDGLGERLLDRLARELSARTTDAVRRRTLADLTDLSLGVVLDESLPHVLLGGALGRTALEVVDVDWPTEGHGRPAVPAALPGGALTLPVRPAATP</sequence>
<evidence type="ECO:0000313" key="3">
    <source>
        <dbReference type="Proteomes" id="UP000198825"/>
    </source>
</evidence>
<dbReference type="Proteomes" id="UP000198825">
    <property type="component" value="Chromosome I"/>
</dbReference>
<name>A0A1H2LTC0_9ACTN</name>
<gene>
    <name evidence="2" type="ORF">SAMN04488544_0788</name>
</gene>
<evidence type="ECO:0000313" key="2">
    <source>
        <dbReference type="EMBL" id="SDU84102.1"/>
    </source>
</evidence>
<protein>
    <submittedName>
        <fullName evidence="2">Uncharacterized protein</fullName>
    </submittedName>
</protein>
<dbReference type="STRING" id="546874.SAMN04488544_0788"/>
<dbReference type="EMBL" id="LT629799">
    <property type="protein sequence ID" value="SDU84102.1"/>
    <property type="molecule type" value="Genomic_DNA"/>
</dbReference>
<organism evidence="2 3">
    <name type="scientific">Microlunatus sagamiharensis</name>
    <dbReference type="NCBI Taxonomy" id="546874"/>
    <lineage>
        <taxon>Bacteria</taxon>
        <taxon>Bacillati</taxon>
        <taxon>Actinomycetota</taxon>
        <taxon>Actinomycetes</taxon>
        <taxon>Propionibacteriales</taxon>
        <taxon>Propionibacteriaceae</taxon>
        <taxon>Microlunatus</taxon>
    </lineage>
</organism>
<feature type="region of interest" description="Disordered" evidence="1">
    <location>
        <begin position="136"/>
        <end position="158"/>
    </location>
</feature>
<proteinExistence type="predicted"/>
<accession>A0A1H2LTC0</accession>
<evidence type="ECO:0000256" key="1">
    <source>
        <dbReference type="SAM" id="MobiDB-lite"/>
    </source>
</evidence>
<reference evidence="3" key="1">
    <citation type="submission" date="2016-10" db="EMBL/GenBank/DDBJ databases">
        <authorList>
            <person name="Varghese N."/>
            <person name="Submissions S."/>
        </authorList>
    </citation>
    <scope>NUCLEOTIDE SEQUENCE [LARGE SCALE GENOMIC DNA]</scope>
    <source>
        <strain evidence="3">DSM 21743</strain>
    </source>
</reference>